<reference evidence="6" key="1">
    <citation type="submission" date="2019-10" db="EMBL/GenBank/DDBJ databases">
        <authorList>
            <person name="Ross D.E."/>
            <person name="Gulliver D."/>
        </authorList>
    </citation>
    <scope>NUCLEOTIDE SEQUENCE</scope>
    <source>
        <strain evidence="6">DER-2019</strain>
    </source>
</reference>
<dbReference type="InterPro" id="IPR029787">
    <property type="entry name" value="Nucleotide_cyclase"/>
</dbReference>
<dbReference type="PROSITE" id="PS50883">
    <property type="entry name" value="EAL"/>
    <property type="match status" value="1"/>
</dbReference>
<dbReference type="InterPro" id="IPR043128">
    <property type="entry name" value="Rev_trsase/Diguanyl_cyclase"/>
</dbReference>
<dbReference type="NCBIfam" id="TIGR00254">
    <property type="entry name" value="GGDEF"/>
    <property type="match status" value="1"/>
</dbReference>
<dbReference type="Gene3D" id="2.10.70.100">
    <property type="match status" value="2"/>
</dbReference>
<comment type="caution">
    <text evidence="6">The sequence shown here is derived from an EMBL/GenBank/DDBJ whole genome shotgun (WGS) entry which is preliminary data.</text>
</comment>
<feature type="domain" description="PAS" evidence="2">
    <location>
        <begin position="309"/>
        <end position="379"/>
    </location>
</feature>
<dbReference type="Gene3D" id="3.20.20.450">
    <property type="entry name" value="EAL domain"/>
    <property type="match status" value="1"/>
</dbReference>
<dbReference type="InterPro" id="IPR035965">
    <property type="entry name" value="PAS-like_dom_sf"/>
</dbReference>
<dbReference type="SMART" id="SM00267">
    <property type="entry name" value="GGDEF"/>
    <property type="match status" value="1"/>
</dbReference>
<dbReference type="Proteomes" id="UP000616595">
    <property type="component" value="Unassembled WGS sequence"/>
</dbReference>
<evidence type="ECO:0000313" key="7">
    <source>
        <dbReference type="Proteomes" id="UP000616595"/>
    </source>
</evidence>
<feature type="domain" description="PAS" evidence="2">
    <location>
        <begin position="64"/>
        <end position="120"/>
    </location>
</feature>
<dbReference type="SMART" id="SM00091">
    <property type="entry name" value="PAS"/>
    <property type="match status" value="3"/>
</dbReference>
<dbReference type="Gene3D" id="3.30.70.270">
    <property type="match status" value="1"/>
</dbReference>
<evidence type="ECO:0000259" key="5">
    <source>
        <dbReference type="PROSITE" id="PS50887"/>
    </source>
</evidence>
<proteinExistence type="predicted"/>
<dbReference type="InterPro" id="IPR000160">
    <property type="entry name" value="GGDEF_dom"/>
</dbReference>
<dbReference type="InterPro" id="IPR035919">
    <property type="entry name" value="EAL_sf"/>
</dbReference>
<keyword evidence="7" id="KW-1185">Reference proteome</keyword>
<dbReference type="NCBIfam" id="TIGR00229">
    <property type="entry name" value="sensory_box"/>
    <property type="match status" value="3"/>
</dbReference>
<feature type="domain" description="PAC" evidence="3">
    <location>
        <begin position="249"/>
        <end position="301"/>
    </location>
</feature>
<evidence type="ECO:0000259" key="4">
    <source>
        <dbReference type="PROSITE" id="PS50883"/>
    </source>
</evidence>
<dbReference type="PANTHER" id="PTHR44757">
    <property type="entry name" value="DIGUANYLATE CYCLASE DGCP"/>
    <property type="match status" value="1"/>
</dbReference>
<dbReference type="CDD" id="cd00130">
    <property type="entry name" value="PAS"/>
    <property type="match status" value="3"/>
</dbReference>
<evidence type="ECO:0000313" key="6">
    <source>
        <dbReference type="EMBL" id="MBC3887820.1"/>
    </source>
</evidence>
<dbReference type="SMART" id="SM00086">
    <property type="entry name" value="PAC"/>
    <property type="match status" value="3"/>
</dbReference>
<dbReference type="Pfam" id="PF13426">
    <property type="entry name" value="PAS_9"/>
    <property type="match status" value="1"/>
</dbReference>
<dbReference type="SUPFAM" id="SSF55785">
    <property type="entry name" value="PYP-like sensor domain (PAS domain)"/>
    <property type="match status" value="3"/>
</dbReference>
<dbReference type="InterPro" id="IPR052155">
    <property type="entry name" value="Biofilm_reg_signaling"/>
</dbReference>
<accession>A0A923I2D0</accession>
<dbReference type="PROSITE" id="PS50113">
    <property type="entry name" value="PAC"/>
    <property type="match status" value="2"/>
</dbReference>
<name>A0A923I2D0_9FIRM</name>
<feature type="domain" description="GGDEF" evidence="5">
    <location>
        <begin position="466"/>
        <end position="609"/>
    </location>
</feature>
<dbReference type="Pfam" id="PF00990">
    <property type="entry name" value="GGDEF"/>
    <property type="match status" value="1"/>
</dbReference>
<dbReference type="InterPro" id="IPR001633">
    <property type="entry name" value="EAL_dom"/>
</dbReference>
<feature type="domain" description="EAL" evidence="4">
    <location>
        <begin position="618"/>
        <end position="872"/>
    </location>
</feature>
<dbReference type="PROSITE" id="PS50112">
    <property type="entry name" value="PAS"/>
    <property type="match status" value="2"/>
</dbReference>
<evidence type="ECO:0000259" key="3">
    <source>
        <dbReference type="PROSITE" id="PS50113"/>
    </source>
</evidence>
<dbReference type="Pfam" id="PF00563">
    <property type="entry name" value="EAL"/>
    <property type="match status" value="1"/>
</dbReference>
<dbReference type="Gene3D" id="3.30.450.20">
    <property type="entry name" value="PAS domain"/>
    <property type="match status" value="3"/>
</dbReference>
<keyword evidence="1" id="KW-0175">Coiled coil</keyword>
<feature type="coiled-coil region" evidence="1">
    <location>
        <begin position="292"/>
        <end position="319"/>
    </location>
</feature>
<dbReference type="SMART" id="SM00052">
    <property type="entry name" value="EAL"/>
    <property type="match status" value="1"/>
</dbReference>
<dbReference type="SUPFAM" id="SSF55073">
    <property type="entry name" value="Nucleotide cyclase"/>
    <property type="match status" value="1"/>
</dbReference>
<gene>
    <name evidence="6" type="ORF">GH810_05805</name>
</gene>
<sequence>MYNKVKFTISIKQIMIRRSNMALLEENRLKKNEIDVIKGKLEINAQLWKENQYFTQKLSKIGSWTYDLNQRIVYFSDEVYHILGVNPQDFDGSEENYYHIVHPDDLNAVRAAIQGAFDGKEYDLEYRILTGEGELRFVREKTKILYDENELPIKIIGTIQDITEIKLMEKEIIYMKKTLDSAQRLSNLGSWEINLAQNINFLSEEALRIFGITVIDYNGTLEKFLSFIHADDRKLLVKLINDPPKGKPFSLEYRIIKKDGSIRNLSQLGETKLDKNGNPTRIYGTIQDITEKKEMQEIIDNKQRELDSIEERYRVLVQESGDVYEIIEPDGTIKYISDTSTKVIKYRPEKLIGKKIYKFYEGTELKKLMRMVNNVLENPQIKDQQILIFKTKSGKNVFLEVVMQNLLNNLIIEGLVLNFRDVTKRVEFEKRMNYIATHDELSGLPNRICFKNELNELYQVAKEKGSFLAVMMLDFEEYKFINESLGFKSGDQIIIQMMIRLKSFFKEEYFISRYSEDKFGIIVKGLISSEAYEEMAQGIVGLFLRPFKVDLYEFDVAMNLGITIYAQEYQELEKIDAEEIERDLLIKQANIALLWAKKEGKNHFKFYAPDFSIENYKQFELRNDLRRAVEKKQFELFYQPIVKLKTSEILAAEALIRWNHPIWGLVKPDEFIRLAEETGVIIELGRWVLNEICSNYKEWLKNGLSEIKITFNVSSIQFYEKNFVENIKSILDEFELNPKFLIMEIAENILIEDREKAICDIKRLEVFGIKVSLDGVETGFSSLTHLNDFNIDAIKMDGVFIKNIMFDETTAIIAKTVINLTRELKIKLIAVGIENGEQLSFLLQNNCYAGQGYLYSKPLPMEKFEKILEKGKCKPILVNISPIMPQIERREYFRLKFYQLLKAELKIVKIKDKKMNVGNTKILIKNIGPGGLSFISNIKFPLERDFTLQFETTLLNNTVKTNGCPVWMEEINDDFYQYGVKFLIDEEEREELMKILYEIQINKKKNTYFEDEHFTNDSPTIYFNSLLSNYNVPLI</sequence>
<dbReference type="SUPFAM" id="SSF141868">
    <property type="entry name" value="EAL domain-like"/>
    <property type="match status" value="1"/>
</dbReference>
<evidence type="ECO:0000256" key="1">
    <source>
        <dbReference type="SAM" id="Coils"/>
    </source>
</evidence>
<dbReference type="Pfam" id="PF08447">
    <property type="entry name" value="PAS_3"/>
    <property type="match status" value="2"/>
</dbReference>
<reference evidence="6" key="2">
    <citation type="submission" date="2020-10" db="EMBL/GenBank/DDBJ databases">
        <title>Comparative genomics of the Acetobacterium genus.</title>
        <authorList>
            <person name="Marshall C."/>
            <person name="May H."/>
            <person name="Norman S."/>
        </authorList>
    </citation>
    <scope>NUCLEOTIDE SEQUENCE</scope>
    <source>
        <strain evidence="6">DER-2019</strain>
    </source>
</reference>
<dbReference type="PROSITE" id="PS50887">
    <property type="entry name" value="GGDEF"/>
    <property type="match status" value="1"/>
</dbReference>
<evidence type="ECO:0000259" key="2">
    <source>
        <dbReference type="PROSITE" id="PS50112"/>
    </source>
</evidence>
<dbReference type="InterPro" id="IPR001610">
    <property type="entry name" value="PAC"/>
</dbReference>
<feature type="domain" description="PAC" evidence="3">
    <location>
        <begin position="122"/>
        <end position="174"/>
    </location>
</feature>
<protein>
    <submittedName>
        <fullName evidence="6">EAL domain-containing protein</fullName>
    </submittedName>
</protein>
<dbReference type="InterPro" id="IPR000014">
    <property type="entry name" value="PAS"/>
</dbReference>
<dbReference type="CDD" id="cd01949">
    <property type="entry name" value="GGDEF"/>
    <property type="match status" value="1"/>
</dbReference>
<organism evidence="6 7">
    <name type="scientific">Acetobacterium paludosum</name>
    <dbReference type="NCBI Taxonomy" id="52693"/>
    <lineage>
        <taxon>Bacteria</taxon>
        <taxon>Bacillati</taxon>
        <taxon>Bacillota</taxon>
        <taxon>Clostridia</taxon>
        <taxon>Eubacteriales</taxon>
        <taxon>Eubacteriaceae</taxon>
        <taxon>Acetobacterium</taxon>
    </lineage>
</organism>
<dbReference type="EMBL" id="WJBD01000005">
    <property type="protein sequence ID" value="MBC3887820.1"/>
    <property type="molecule type" value="Genomic_DNA"/>
</dbReference>
<dbReference type="InterPro" id="IPR000700">
    <property type="entry name" value="PAS-assoc_C"/>
</dbReference>
<dbReference type="CDD" id="cd01948">
    <property type="entry name" value="EAL"/>
    <property type="match status" value="1"/>
</dbReference>
<dbReference type="PANTHER" id="PTHR44757:SF2">
    <property type="entry name" value="BIOFILM ARCHITECTURE MAINTENANCE PROTEIN MBAA"/>
    <property type="match status" value="1"/>
</dbReference>
<dbReference type="AlphaFoldDB" id="A0A923I2D0"/>
<dbReference type="InterPro" id="IPR013655">
    <property type="entry name" value="PAS_fold_3"/>
</dbReference>